<dbReference type="SUPFAM" id="SSF81383">
    <property type="entry name" value="F-box domain"/>
    <property type="match status" value="1"/>
</dbReference>
<dbReference type="Proteomes" id="UP000289738">
    <property type="component" value="Chromosome A03"/>
</dbReference>
<evidence type="ECO:0000313" key="3">
    <source>
        <dbReference type="Proteomes" id="UP000289738"/>
    </source>
</evidence>
<dbReference type="InterPro" id="IPR036047">
    <property type="entry name" value="F-box-like_dom_sf"/>
</dbReference>
<feature type="region of interest" description="Disordered" evidence="1">
    <location>
        <begin position="1"/>
        <end position="28"/>
    </location>
</feature>
<proteinExistence type="predicted"/>
<comment type="caution">
    <text evidence="2">The sequence shown here is derived from an EMBL/GenBank/DDBJ whole genome shotgun (WGS) entry which is preliminary data.</text>
</comment>
<name>A0A445DUT5_ARAHY</name>
<sequence>MHRMKMGSTSAKGGMDKKAENGRRKGKDVPACGCRLSLLPHDIWVKIAPRVASASIHDLFNMHATCKVFLDAARSSAVYKVVSMAYYPSRSVLTTTNVLSGGSSIAGQTQEIRLLYSIQGRQNSSRLAAKSEE</sequence>
<reference evidence="2 3" key="1">
    <citation type="submission" date="2019-01" db="EMBL/GenBank/DDBJ databases">
        <title>Sequencing of cultivated peanut Arachis hypogaea provides insights into genome evolution and oil improvement.</title>
        <authorList>
            <person name="Chen X."/>
        </authorList>
    </citation>
    <scope>NUCLEOTIDE SEQUENCE [LARGE SCALE GENOMIC DNA]</scope>
    <source>
        <strain evidence="3">cv. Fuhuasheng</strain>
        <tissue evidence="2">Leaves</tissue>
    </source>
</reference>
<dbReference type="EMBL" id="SDMP01000003">
    <property type="protein sequence ID" value="RYR66871.1"/>
    <property type="molecule type" value="Genomic_DNA"/>
</dbReference>
<organism evidence="2 3">
    <name type="scientific">Arachis hypogaea</name>
    <name type="common">Peanut</name>
    <dbReference type="NCBI Taxonomy" id="3818"/>
    <lineage>
        <taxon>Eukaryota</taxon>
        <taxon>Viridiplantae</taxon>
        <taxon>Streptophyta</taxon>
        <taxon>Embryophyta</taxon>
        <taxon>Tracheophyta</taxon>
        <taxon>Spermatophyta</taxon>
        <taxon>Magnoliopsida</taxon>
        <taxon>eudicotyledons</taxon>
        <taxon>Gunneridae</taxon>
        <taxon>Pentapetalae</taxon>
        <taxon>rosids</taxon>
        <taxon>fabids</taxon>
        <taxon>Fabales</taxon>
        <taxon>Fabaceae</taxon>
        <taxon>Papilionoideae</taxon>
        <taxon>50 kb inversion clade</taxon>
        <taxon>dalbergioids sensu lato</taxon>
        <taxon>Dalbergieae</taxon>
        <taxon>Pterocarpus clade</taxon>
        <taxon>Arachis</taxon>
    </lineage>
</organism>
<feature type="compositionally biased region" description="Basic and acidic residues" evidence="1">
    <location>
        <begin position="14"/>
        <end position="23"/>
    </location>
</feature>
<keyword evidence="3" id="KW-1185">Reference proteome</keyword>
<dbReference type="AlphaFoldDB" id="A0A445DUT5"/>
<protein>
    <recommendedName>
        <fullName evidence="4">F-box domain-containing protein</fullName>
    </recommendedName>
</protein>
<gene>
    <name evidence="2" type="ORF">Ahy_A03g013002</name>
</gene>
<evidence type="ECO:0008006" key="4">
    <source>
        <dbReference type="Google" id="ProtNLM"/>
    </source>
</evidence>
<evidence type="ECO:0000313" key="2">
    <source>
        <dbReference type="EMBL" id="RYR66871.1"/>
    </source>
</evidence>
<evidence type="ECO:0000256" key="1">
    <source>
        <dbReference type="SAM" id="MobiDB-lite"/>
    </source>
</evidence>
<accession>A0A445DUT5</accession>